<feature type="transmembrane region" description="Helical" evidence="2">
    <location>
        <begin position="46"/>
        <end position="69"/>
    </location>
</feature>
<feature type="transmembrane region" description="Helical" evidence="2">
    <location>
        <begin position="12"/>
        <end position="34"/>
    </location>
</feature>
<feature type="compositionally biased region" description="Basic and acidic residues" evidence="1">
    <location>
        <begin position="488"/>
        <end position="500"/>
    </location>
</feature>
<dbReference type="AlphaFoldDB" id="A0A8X6Q8L2"/>
<keyword evidence="4" id="KW-1185">Reference proteome</keyword>
<feature type="compositionally biased region" description="Basic and acidic residues" evidence="1">
    <location>
        <begin position="461"/>
        <end position="477"/>
    </location>
</feature>
<gene>
    <name evidence="3" type="primary">AVEN_4883_1</name>
    <name evidence="3" type="ORF">NPIL_302561</name>
</gene>
<feature type="region of interest" description="Disordered" evidence="1">
    <location>
        <begin position="461"/>
        <end position="501"/>
    </location>
</feature>
<comment type="caution">
    <text evidence="3">The sequence shown here is derived from an EMBL/GenBank/DDBJ whole genome shotgun (WGS) entry which is preliminary data.</text>
</comment>
<dbReference type="OrthoDB" id="6425154at2759"/>
<evidence type="ECO:0000313" key="3">
    <source>
        <dbReference type="EMBL" id="GFU11870.1"/>
    </source>
</evidence>
<keyword evidence="2" id="KW-0472">Membrane</keyword>
<protein>
    <submittedName>
        <fullName evidence="3">Uncharacterized protein</fullName>
    </submittedName>
</protein>
<evidence type="ECO:0000313" key="4">
    <source>
        <dbReference type="Proteomes" id="UP000887013"/>
    </source>
</evidence>
<proteinExistence type="predicted"/>
<dbReference type="EMBL" id="BMAW01125331">
    <property type="protein sequence ID" value="GFU11870.1"/>
    <property type="molecule type" value="Genomic_DNA"/>
</dbReference>
<sequence length="743" mass="83705">MVRVCPQPCSRLATAAIFIIAGVVQLLVGVILMRSKYANLLSGPDFMTATTNIGIGCIYGITASVWKINSNSMKNTARKNVLAALLTSVITVNTTTAIVLLMGDGNKLVTSYLENRKSETIDFAREVLAYAYVTSVFTPITCIVVSIVALSGRCFEICQQENMEKQEDSMMKEYSYNWVFDSKEGDLKVISDLVETPTVSSSSSISKGSMFSKKSSTDRRRSVLSLKNIPSPLNMWKQKREKILKDSALSRKQPVFDPSLQNLDFCSSSSEKLIPRIKQSSLMKKSNQKQDNLDKGKSLHFSDSNHSKMCKSILKRSSSGPDPRKMIFEDNGPSYSYNLGVPYSNEEVGRKRSVDLCKDKTGENSDYDLKNKRKKAPKHMKNNVPLSTCERTIDKYTKPNEQYSNLTEYRENDAYPVDPAMCELKAEALKELKQKIENILPGSSIAIIKLSDKSKEEIAPYFENRKDPRTASRKSSDSDVFQNEMDTDVSRGDVPDRPLFSEKSSSVLKPVSFSESSYPESAFKNKVIDPGISIIGKIRSKSLDFSHDELDLESSKCQNKDKSVNSWTSMKIVNDKSRNHPLSSTKTHSMKQKDRKCSVSRKMPSIAEIPFKEHVNNGYAHDPVFDTSDFDYNSQSLDENYNIKSKMSPSSRRIVSLKNARRKSSISSSNLLKRMWSSAASEPKMNVADLIVDEDSLIGLSEEELIERTLRIRSLRKTVEERLKKKVETEMQTNNFKECPVYL</sequence>
<feature type="region of interest" description="Disordered" evidence="1">
    <location>
        <begin position="576"/>
        <end position="599"/>
    </location>
</feature>
<feature type="region of interest" description="Disordered" evidence="1">
    <location>
        <begin position="280"/>
        <end position="307"/>
    </location>
</feature>
<organism evidence="3 4">
    <name type="scientific">Nephila pilipes</name>
    <name type="common">Giant wood spider</name>
    <name type="synonym">Nephila maculata</name>
    <dbReference type="NCBI Taxonomy" id="299642"/>
    <lineage>
        <taxon>Eukaryota</taxon>
        <taxon>Metazoa</taxon>
        <taxon>Ecdysozoa</taxon>
        <taxon>Arthropoda</taxon>
        <taxon>Chelicerata</taxon>
        <taxon>Arachnida</taxon>
        <taxon>Araneae</taxon>
        <taxon>Araneomorphae</taxon>
        <taxon>Entelegynae</taxon>
        <taxon>Araneoidea</taxon>
        <taxon>Nephilidae</taxon>
        <taxon>Nephila</taxon>
    </lineage>
</organism>
<dbReference type="Proteomes" id="UP000887013">
    <property type="component" value="Unassembled WGS sequence"/>
</dbReference>
<feature type="transmembrane region" description="Helical" evidence="2">
    <location>
        <begin position="81"/>
        <end position="103"/>
    </location>
</feature>
<accession>A0A8X6Q8L2</accession>
<keyword evidence="2" id="KW-1133">Transmembrane helix</keyword>
<evidence type="ECO:0000256" key="1">
    <source>
        <dbReference type="SAM" id="MobiDB-lite"/>
    </source>
</evidence>
<feature type="transmembrane region" description="Helical" evidence="2">
    <location>
        <begin position="127"/>
        <end position="150"/>
    </location>
</feature>
<reference evidence="3" key="1">
    <citation type="submission" date="2020-08" db="EMBL/GenBank/DDBJ databases">
        <title>Multicomponent nature underlies the extraordinary mechanical properties of spider dragline silk.</title>
        <authorList>
            <person name="Kono N."/>
            <person name="Nakamura H."/>
            <person name="Mori M."/>
            <person name="Yoshida Y."/>
            <person name="Ohtoshi R."/>
            <person name="Malay A.D."/>
            <person name="Moran D.A.P."/>
            <person name="Tomita M."/>
            <person name="Numata K."/>
            <person name="Arakawa K."/>
        </authorList>
    </citation>
    <scope>NUCLEOTIDE SEQUENCE</scope>
</reference>
<evidence type="ECO:0000256" key="2">
    <source>
        <dbReference type="SAM" id="Phobius"/>
    </source>
</evidence>
<name>A0A8X6Q8L2_NEPPI</name>
<keyword evidence="2" id="KW-0812">Transmembrane</keyword>